<comment type="caution">
    <text evidence="4">Lacks conserved residue(s) required for the propagation of feature annotation.</text>
</comment>
<feature type="active site" description="Proton acceptor" evidence="4">
    <location>
        <position position="336"/>
    </location>
</feature>
<gene>
    <name evidence="7" type="ORF">CDCA_CDCA06G1938</name>
</gene>
<evidence type="ECO:0000256" key="1">
    <source>
        <dbReference type="ARBA" id="ARBA00022801"/>
    </source>
</evidence>
<evidence type="ECO:0000313" key="7">
    <source>
        <dbReference type="EMBL" id="KAK4535913.1"/>
    </source>
</evidence>
<dbReference type="Proteomes" id="UP001301350">
    <property type="component" value="Unassembled WGS sequence"/>
</dbReference>
<feature type="short sequence motif" description="GXGXXG" evidence="4">
    <location>
        <begin position="173"/>
        <end position="178"/>
    </location>
</feature>
<evidence type="ECO:0000313" key="8">
    <source>
        <dbReference type="Proteomes" id="UP001301350"/>
    </source>
</evidence>
<dbReference type="InterPro" id="IPR002641">
    <property type="entry name" value="PNPLA_dom"/>
</dbReference>
<feature type="compositionally biased region" description="Basic residues" evidence="5">
    <location>
        <begin position="510"/>
        <end position="519"/>
    </location>
</feature>
<feature type="compositionally biased region" description="Basic and acidic residues" evidence="5">
    <location>
        <begin position="97"/>
        <end position="106"/>
    </location>
</feature>
<dbReference type="PANTHER" id="PTHR14226">
    <property type="entry name" value="NEUROPATHY TARGET ESTERASE/SWISS CHEESE D.MELANOGASTER"/>
    <property type="match status" value="1"/>
</dbReference>
<accession>A0AAV9IV12</accession>
<proteinExistence type="predicted"/>
<evidence type="ECO:0000256" key="3">
    <source>
        <dbReference type="ARBA" id="ARBA00023098"/>
    </source>
</evidence>
<keyword evidence="2 4" id="KW-0442">Lipid degradation</keyword>
<evidence type="ECO:0000256" key="2">
    <source>
        <dbReference type="ARBA" id="ARBA00022963"/>
    </source>
</evidence>
<name>A0AAV9IV12_CYACA</name>
<dbReference type="GO" id="GO:0052689">
    <property type="term" value="F:carboxylic ester hydrolase activity"/>
    <property type="evidence" value="ECO:0007669"/>
    <property type="project" value="UniProtKB-ARBA"/>
</dbReference>
<evidence type="ECO:0000256" key="4">
    <source>
        <dbReference type="PROSITE-ProRule" id="PRU01161"/>
    </source>
</evidence>
<evidence type="ECO:0000259" key="6">
    <source>
        <dbReference type="PROSITE" id="PS51635"/>
    </source>
</evidence>
<keyword evidence="1 4" id="KW-0378">Hydrolase</keyword>
<dbReference type="SUPFAM" id="SSF52151">
    <property type="entry name" value="FabD/lysophospholipase-like"/>
    <property type="match status" value="1"/>
</dbReference>
<protein>
    <recommendedName>
        <fullName evidence="6">PNPLA domain-containing protein</fullName>
    </recommendedName>
</protein>
<feature type="short sequence motif" description="GXSXG" evidence="4">
    <location>
        <begin position="202"/>
        <end position="206"/>
    </location>
</feature>
<dbReference type="InterPro" id="IPR050301">
    <property type="entry name" value="NTE"/>
</dbReference>
<dbReference type="EMBL" id="JANCYW010000006">
    <property type="protein sequence ID" value="KAK4535913.1"/>
    <property type="molecule type" value="Genomic_DNA"/>
</dbReference>
<sequence length="658" mass="74291">MAVKSRQSATHVGVVEEQFTLDPPTGMEARRTPSHLFRRRRVAFVAAPSRRLSRLSRRQQARVCAERSRRAQRRLEAQLSETPQLVLPAFLRHERTGAVERQRRLPEPQTASAASPPEMTSLPAPTPTAAAWNAFLAHLPTHPVLQLLHRRRDSGSRPRQRTDPYRLALAIEGGGMRGSVAAGMCAALKYLGFADAIDVVYGSSAGSICGAYLVSRQLPLYGASLYFGDVADHRFIDKRALLYPYIRRQHARPVLDLDLLLDDIMVNRKPLDWESFIRRHQLQPLRPLASSLTRMRSTVLDGIESLEQLRNALRASARVPGIAGPLVTIGDETFADASLFEPIPYRTALAEGCTHVLVLRTRPFGAQVPQRGGLYERLVAAPEFRRFPAVREHLIRGGHHRLYRDDLRRLEDPQWQRHADVREAVGARWTPSLPPEACVLPIAPPPGSREVRQLEVRPPVIFAATRHGFELAHNVLQARWQLAPDAGARAARLLFTDQLLQQTLQEKRLASSRRVRPSGKRREGMASQRRFPLSVLSRRADTLSNRTLMRTAATTTTTTRSDRKEIASPHPFATSEYLATLNRPRSPHRRRFPSMSLPIGTMHLPSGLHPRTILLLEQWRRIRNQLEVRAPDLLRRLRDAAQHTLPDATAVRPQKEEM</sequence>
<feature type="region of interest" description="Disordered" evidence="5">
    <location>
        <begin position="97"/>
        <end position="124"/>
    </location>
</feature>
<dbReference type="PANTHER" id="PTHR14226:SF64">
    <property type="entry name" value="PNPLA DOMAIN-CONTAINING PROTEIN"/>
    <property type="match status" value="1"/>
</dbReference>
<keyword evidence="3 4" id="KW-0443">Lipid metabolism</keyword>
<reference evidence="7 8" key="1">
    <citation type="submission" date="2022-07" db="EMBL/GenBank/DDBJ databases">
        <title>Genome-wide signatures of adaptation to extreme environments.</title>
        <authorList>
            <person name="Cho C.H."/>
            <person name="Yoon H.S."/>
        </authorList>
    </citation>
    <scope>NUCLEOTIDE SEQUENCE [LARGE SCALE GENOMIC DNA]</scope>
    <source>
        <strain evidence="7 8">DBV 063 E5</strain>
    </source>
</reference>
<dbReference type="GO" id="GO:0016042">
    <property type="term" value="P:lipid catabolic process"/>
    <property type="evidence" value="ECO:0007669"/>
    <property type="project" value="UniProtKB-UniRule"/>
</dbReference>
<feature type="domain" description="PNPLA" evidence="6">
    <location>
        <begin position="169"/>
        <end position="349"/>
    </location>
</feature>
<feature type="active site" description="Nucleophile" evidence="4">
    <location>
        <position position="204"/>
    </location>
</feature>
<feature type="region of interest" description="Disordered" evidence="5">
    <location>
        <begin position="508"/>
        <end position="528"/>
    </location>
</feature>
<dbReference type="Pfam" id="PF01734">
    <property type="entry name" value="Patatin"/>
    <property type="match status" value="1"/>
</dbReference>
<dbReference type="Gene3D" id="3.40.1090.10">
    <property type="entry name" value="Cytosolic phospholipase A2 catalytic domain"/>
    <property type="match status" value="1"/>
</dbReference>
<evidence type="ECO:0000256" key="5">
    <source>
        <dbReference type="SAM" id="MobiDB-lite"/>
    </source>
</evidence>
<dbReference type="InterPro" id="IPR016035">
    <property type="entry name" value="Acyl_Trfase/lysoPLipase"/>
</dbReference>
<comment type="caution">
    <text evidence="7">The sequence shown here is derived from an EMBL/GenBank/DDBJ whole genome shotgun (WGS) entry which is preliminary data.</text>
</comment>
<dbReference type="GO" id="GO:0016298">
    <property type="term" value="F:lipase activity"/>
    <property type="evidence" value="ECO:0007669"/>
    <property type="project" value="UniProtKB-ARBA"/>
</dbReference>
<dbReference type="PROSITE" id="PS51635">
    <property type="entry name" value="PNPLA"/>
    <property type="match status" value="1"/>
</dbReference>
<organism evidence="7 8">
    <name type="scientific">Cyanidium caldarium</name>
    <name type="common">Red alga</name>
    <dbReference type="NCBI Taxonomy" id="2771"/>
    <lineage>
        <taxon>Eukaryota</taxon>
        <taxon>Rhodophyta</taxon>
        <taxon>Bangiophyceae</taxon>
        <taxon>Cyanidiales</taxon>
        <taxon>Cyanidiaceae</taxon>
        <taxon>Cyanidium</taxon>
    </lineage>
</organism>
<keyword evidence="8" id="KW-1185">Reference proteome</keyword>
<dbReference type="AlphaFoldDB" id="A0AAV9IV12"/>